<reference evidence="2" key="1">
    <citation type="submission" date="2020-06" db="EMBL/GenBank/DDBJ databases">
        <title>WGS assembly of Ceratodon purpureus strain R40.</title>
        <authorList>
            <person name="Carey S.B."/>
            <person name="Jenkins J."/>
            <person name="Shu S."/>
            <person name="Lovell J.T."/>
            <person name="Sreedasyam A."/>
            <person name="Maumus F."/>
            <person name="Tiley G.P."/>
            <person name="Fernandez-Pozo N."/>
            <person name="Barry K."/>
            <person name="Chen C."/>
            <person name="Wang M."/>
            <person name="Lipzen A."/>
            <person name="Daum C."/>
            <person name="Saski C.A."/>
            <person name="Payton A.C."/>
            <person name="Mcbreen J.C."/>
            <person name="Conrad R.E."/>
            <person name="Kollar L.M."/>
            <person name="Olsson S."/>
            <person name="Huttunen S."/>
            <person name="Landis J.B."/>
            <person name="Wickett N.J."/>
            <person name="Johnson M.G."/>
            <person name="Rensing S.A."/>
            <person name="Grimwood J."/>
            <person name="Schmutz J."/>
            <person name="Mcdaniel S.F."/>
        </authorList>
    </citation>
    <scope>NUCLEOTIDE SEQUENCE</scope>
    <source>
        <strain evidence="2">R40</strain>
    </source>
</reference>
<evidence type="ECO:0000256" key="1">
    <source>
        <dbReference type="SAM" id="MobiDB-lite"/>
    </source>
</evidence>
<gene>
    <name evidence="2" type="ORF">KC19_VG237300</name>
</gene>
<dbReference type="Proteomes" id="UP000822688">
    <property type="component" value="Chromosome V"/>
</dbReference>
<keyword evidence="3" id="KW-1185">Reference proteome</keyword>
<feature type="compositionally biased region" description="Basic residues" evidence="1">
    <location>
        <begin position="80"/>
        <end position="90"/>
    </location>
</feature>
<accession>A0A8T0HUI4</accession>
<dbReference type="AlphaFoldDB" id="A0A8T0HUI4"/>
<organism evidence="2 3">
    <name type="scientific">Ceratodon purpureus</name>
    <name type="common">Fire moss</name>
    <name type="synonym">Dicranum purpureum</name>
    <dbReference type="NCBI Taxonomy" id="3225"/>
    <lineage>
        <taxon>Eukaryota</taxon>
        <taxon>Viridiplantae</taxon>
        <taxon>Streptophyta</taxon>
        <taxon>Embryophyta</taxon>
        <taxon>Bryophyta</taxon>
        <taxon>Bryophytina</taxon>
        <taxon>Bryopsida</taxon>
        <taxon>Dicranidae</taxon>
        <taxon>Pseudoditrichales</taxon>
        <taxon>Ditrichaceae</taxon>
        <taxon>Ceratodon</taxon>
    </lineage>
</organism>
<evidence type="ECO:0000313" key="2">
    <source>
        <dbReference type="EMBL" id="KAG0574138.1"/>
    </source>
</evidence>
<comment type="caution">
    <text evidence="2">The sequence shown here is derived from an EMBL/GenBank/DDBJ whole genome shotgun (WGS) entry which is preliminary data.</text>
</comment>
<protein>
    <submittedName>
        <fullName evidence="2">Uncharacterized protein</fullName>
    </submittedName>
</protein>
<dbReference type="EMBL" id="CM026426">
    <property type="protein sequence ID" value="KAG0574138.1"/>
    <property type="molecule type" value="Genomic_DNA"/>
</dbReference>
<proteinExistence type="predicted"/>
<evidence type="ECO:0000313" key="3">
    <source>
        <dbReference type="Proteomes" id="UP000822688"/>
    </source>
</evidence>
<feature type="region of interest" description="Disordered" evidence="1">
    <location>
        <begin position="64"/>
        <end position="90"/>
    </location>
</feature>
<name>A0A8T0HUI4_CERPU</name>
<sequence>MPSTGTFMTRSQNDEYSTGIHTSLKLLLQQNFYCKDYHQWKSWNKTFHMLIRILLVVQIDVRPGSRRQEVQPGRPPSRTWRPRPSRITSR</sequence>